<feature type="transmembrane region" description="Helical" evidence="1">
    <location>
        <begin position="72"/>
        <end position="100"/>
    </location>
</feature>
<feature type="transmembrane region" description="Helical" evidence="1">
    <location>
        <begin position="40"/>
        <end position="60"/>
    </location>
</feature>
<keyword evidence="1" id="KW-0812">Transmembrane</keyword>
<evidence type="ECO:0000313" key="2">
    <source>
        <dbReference type="EMBL" id="AVG23738.1"/>
    </source>
</evidence>
<gene>
    <name evidence="2" type="ORF">C3B54_11758</name>
</gene>
<dbReference type="Proteomes" id="UP000243077">
    <property type="component" value="Chromosome"/>
</dbReference>
<organism evidence="2 3">
    <name type="scientific">Pontimonas salivibrio</name>
    <dbReference type="NCBI Taxonomy" id="1159327"/>
    <lineage>
        <taxon>Bacteria</taxon>
        <taxon>Bacillati</taxon>
        <taxon>Actinomycetota</taxon>
        <taxon>Actinomycetes</taxon>
        <taxon>Micrococcales</taxon>
        <taxon>Microbacteriaceae</taxon>
        <taxon>Pontimonas</taxon>
    </lineage>
</organism>
<dbReference type="KEGG" id="psai:C3B54_11758"/>
<name>A0A2L2BQ12_9MICO</name>
<sequence>MSRGTPSATVSLMRIALGIDMAVLFFGLLAIRGLAVFDEWLVWTGGGVALVWLIAALGTITTPVGRWLGHLFHVALLGAFTIDVAIGLSVLVPIGFWLFAMIRGPQLDALAAEAGDQDS</sequence>
<proteinExistence type="predicted"/>
<reference evidence="2 3" key="1">
    <citation type="submission" date="2018-02" db="EMBL/GenBank/DDBJ databases">
        <title>Complete genome of the streamlined marine actinobacterium Pontimonas salivibrio CL-TW6 adapted to coastal planktonic lifestype.</title>
        <authorList>
            <person name="Cho B.C."/>
            <person name="Hardies S.C."/>
            <person name="Jang G.I."/>
            <person name="Hwang C.Y."/>
        </authorList>
    </citation>
    <scope>NUCLEOTIDE SEQUENCE [LARGE SCALE GENOMIC DNA]</scope>
    <source>
        <strain evidence="2 3">CL-TW6</strain>
    </source>
</reference>
<evidence type="ECO:0000313" key="3">
    <source>
        <dbReference type="Proteomes" id="UP000243077"/>
    </source>
</evidence>
<dbReference type="AlphaFoldDB" id="A0A2L2BQ12"/>
<keyword evidence="3" id="KW-1185">Reference proteome</keyword>
<keyword evidence="1" id="KW-0472">Membrane</keyword>
<feature type="transmembrane region" description="Helical" evidence="1">
    <location>
        <begin position="12"/>
        <end position="34"/>
    </location>
</feature>
<protein>
    <submittedName>
        <fullName evidence="2">DUF4233-like membrane protein</fullName>
    </submittedName>
</protein>
<evidence type="ECO:0000256" key="1">
    <source>
        <dbReference type="SAM" id="Phobius"/>
    </source>
</evidence>
<dbReference type="EMBL" id="CP026923">
    <property type="protein sequence ID" value="AVG23738.1"/>
    <property type="molecule type" value="Genomic_DNA"/>
</dbReference>
<keyword evidence="1" id="KW-1133">Transmembrane helix</keyword>
<accession>A0A2L2BQ12</accession>